<dbReference type="Pfam" id="PF13304">
    <property type="entry name" value="AAA_21"/>
    <property type="match status" value="1"/>
</dbReference>
<dbReference type="InterPro" id="IPR038729">
    <property type="entry name" value="Rad50/SbcC_AAA"/>
</dbReference>
<dbReference type="SMART" id="SM00382">
    <property type="entry name" value="AAA"/>
    <property type="match status" value="1"/>
</dbReference>
<dbReference type="InterPro" id="IPR027417">
    <property type="entry name" value="P-loop_NTPase"/>
</dbReference>
<dbReference type="Pfam" id="PF13476">
    <property type="entry name" value="AAA_23"/>
    <property type="match status" value="1"/>
</dbReference>
<gene>
    <name evidence="9" type="ORF">V5J35_001274</name>
</gene>
<name>A0ABV2SE91_9GAMM</name>
<dbReference type="SUPFAM" id="SSF52540">
    <property type="entry name" value="P-loop containing nucleoside triphosphate hydrolases"/>
    <property type="match status" value="1"/>
</dbReference>
<feature type="domain" description="AAA+ ATPase" evidence="8">
    <location>
        <begin position="39"/>
        <end position="223"/>
    </location>
</feature>
<protein>
    <submittedName>
        <fullName evidence="9">ATPase</fullName>
    </submittedName>
</protein>
<evidence type="ECO:0000313" key="9">
    <source>
        <dbReference type="EMBL" id="MET4756082.1"/>
    </source>
</evidence>
<dbReference type="PANTHER" id="PTHR42771:SF2">
    <property type="entry name" value="IRON(3+)-HYDROXAMATE IMPORT ATP-BINDING PROTEIN FHUC"/>
    <property type="match status" value="1"/>
</dbReference>
<evidence type="ECO:0000256" key="6">
    <source>
        <dbReference type="ARBA" id="ARBA00023065"/>
    </source>
</evidence>
<evidence type="ECO:0000256" key="3">
    <source>
        <dbReference type="ARBA" id="ARBA00022475"/>
    </source>
</evidence>
<proteinExistence type="predicted"/>
<dbReference type="RefSeq" id="WP_354010444.1">
    <property type="nucleotide sequence ID" value="NZ_JBEWTA010000001.1"/>
</dbReference>
<comment type="caution">
    <text evidence="9">The sequence shown here is derived from an EMBL/GenBank/DDBJ whole genome shotgun (WGS) entry which is preliminary data.</text>
</comment>
<evidence type="ECO:0000259" key="8">
    <source>
        <dbReference type="SMART" id="SM00382"/>
    </source>
</evidence>
<dbReference type="Proteomes" id="UP001549366">
    <property type="component" value="Unassembled WGS sequence"/>
</dbReference>
<dbReference type="EMBL" id="JBEWTB010000002">
    <property type="protein sequence ID" value="MET4756082.1"/>
    <property type="molecule type" value="Genomic_DNA"/>
</dbReference>
<keyword evidence="4" id="KW-0410">Iron transport</keyword>
<keyword evidence="5" id="KW-0408">Iron</keyword>
<dbReference type="InterPro" id="IPR003593">
    <property type="entry name" value="AAA+_ATPase"/>
</dbReference>
<reference evidence="9 10" key="1">
    <citation type="submission" date="2024-06" db="EMBL/GenBank/DDBJ databases">
        <title>Genomic Encyclopedia of Type Strains, Phase V (KMG-V): Genome sequencing to study the core and pangenomes of soil and plant-associated prokaryotes.</title>
        <authorList>
            <person name="Whitman W."/>
        </authorList>
    </citation>
    <scope>NUCLEOTIDE SEQUENCE [LARGE SCALE GENOMIC DNA]</scope>
    <source>
        <strain evidence="9 10">NE40</strain>
    </source>
</reference>
<evidence type="ECO:0000313" key="10">
    <source>
        <dbReference type="Proteomes" id="UP001549366"/>
    </source>
</evidence>
<evidence type="ECO:0000256" key="2">
    <source>
        <dbReference type="ARBA" id="ARBA00022448"/>
    </source>
</evidence>
<organism evidence="9 10">
    <name type="scientific">Endozoicomonas lisbonensis</name>
    <dbReference type="NCBI Taxonomy" id="3120522"/>
    <lineage>
        <taxon>Bacteria</taxon>
        <taxon>Pseudomonadati</taxon>
        <taxon>Pseudomonadota</taxon>
        <taxon>Gammaproteobacteria</taxon>
        <taxon>Oceanospirillales</taxon>
        <taxon>Endozoicomonadaceae</taxon>
        <taxon>Endozoicomonas</taxon>
    </lineage>
</organism>
<dbReference type="Gene3D" id="3.40.50.300">
    <property type="entry name" value="P-loop containing nucleotide triphosphate hydrolases"/>
    <property type="match status" value="2"/>
</dbReference>
<keyword evidence="7" id="KW-0472">Membrane</keyword>
<dbReference type="InterPro" id="IPR003959">
    <property type="entry name" value="ATPase_AAA_core"/>
</dbReference>
<evidence type="ECO:0000256" key="1">
    <source>
        <dbReference type="ARBA" id="ARBA00004202"/>
    </source>
</evidence>
<sequence>MKTLPYLREISLKNEKIEHWNNYPFTIPAIRSIDHLPFSPEVTFFIGENGSGKSTLLEAIAVAMGFNPEGGTKNFNFGTRESHSALHQFLRLVKSIRKPADGFFLRAESFFNVATNIEQLDNEGGGPPIIDAYGGTSLHEQSHGESFLSLILNRFWGKGLYILDEPEAALSPARQLTVLSRMNQLIQKESQFIIATHSPLLMAYPGALIYHFTDSGIESVNYEETEHYQITRSFLANPDRMLRELFEDNQYNTIP</sequence>
<evidence type="ECO:0000256" key="4">
    <source>
        <dbReference type="ARBA" id="ARBA00022496"/>
    </source>
</evidence>
<accession>A0ABV2SE91</accession>
<evidence type="ECO:0000256" key="5">
    <source>
        <dbReference type="ARBA" id="ARBA00023004"/>
    </source>
</evidence>
<comment type="subcellular location">
    <subcellularLocation>
        <location evidence="1">Cell membrane</location>
        <topology evidence="1">Peripheral membrane protein</topology>
    </subcellularLocation>
</comment>
<dbReference type="InterPro" id="IPR051535">
    <property type="entry name" value="Siderophore_ABC-ATPase"/>
</dbReference>
<evidence type="ECO:0000256" key="7">
    <source>
        <dbReference type="ARBA" id="ARBA00023136"/>
    </source>
</evidence>
<dbReference type="PANTHER" id="PTHR42771">
    <property type="entry name" value="IRON(3+)-HYDROXAMATE IMPORT ATP-BINDING PROTEIN FHUC"/>
    <property type="match status" value="1"/>
</dbReference>
<keyword evidence="3" id="KW-1003">Cell membrane</keyword>
<keyword evidence="6" id="KW-0406">Ion transport</keyword>
<keyword evidence="2" id="KW-0813">Transport</keyword>
<keyword evidence="10" id="KW-1185">Reference proteome</keyword>